<proteinExistence type="predicted"/>
<evidence type="ECO:0000256" key="1">
    <source>
        <dbReference type="SAM" id="MobiDB-lite"/>
    </source>
</evidence>
<gene>
    <name evidence="2" type="ORF">EGYM00163_LOCUS18588</name>
</gene>
<evidence type="ECO:0000313" key="2">
    <source>
        <dbReference type="EMBL" id="CAE0807459.1"/>
    </source>
</evidence>
<feature type="region of interest" description="Disordered" evidence="1">
    <location>
        <begin position="17"/>
        <end position="47"/>
    </location>
</feature>
<reference evidence="2" key="1">
    <citation type="submission" date="2021-01" db="EMBL/GenBank/DDBJ databases">
        <authorList>
            <person name="Corre E."/>
            <person name="Pelletier E."/>
            <person name="Niang G."/>
            <person name="Scheremetjew M."/>
            <person name="Finn R."/>
            <person name="Kale V."/>
            <person name="Holt S."/>
            <person name="Cochrane G."/>
            <person name="Meng A."/>
            <person name="Brown T."/>
            <person name="Cohen L."/>
        </authorList>
    </citation>
    <scope>NUCLEOTIDE SEQUENCE</scope>
    <source>
        <strain evidence="2">CCMP1594</strain>
    </source>
</reference>
<protein>
    <submittedName>
        <fullName evidence="2">Uncharacterized protein</fullName>
    </submittedName>
</protein>
<dbReference type="AlphaFoldDB" id="A0A7S4CV28"/>
<feature type="compositionally biased region" description="Pro residues" evidence="1">
    <location>
        <begin position="17"/>
        <end position="27"/>
    </location>
</feature>
<name>A0A7S4CV28_9EUGL</name>
<accession>A0A7S4CV28</accession>
<organism evidence="2">
    <name type="scientific">Eutreptiella gymnastica</name>
    <dbReference type="NCBI Taxonomy" id="73025"/>
    <lineage>
        <taxon>Eukaryota</taxon>
        <taxon>Discoba</taxon>
        <taxon>Euglenozoa</taxon>
        <taxon>Euglenida</taxon>
        <taxon>Spirocuta</taxon>
        <taxon>Euglenophyceae</taxon>
        <taxon>Eutreptiales</taxon>
        <taxon>Eutreptiaceae</taxon>
        <taxon>Eutreptiella</taxon>
    </lineage>
</organism>
<dbReference type="EMBL" id="HBJA01052456">
    <property type="protein sequence ID" value="CAE0807459.1"/>
    <property type="molecule type" value="Transcribed_RNA"/>
</dbReference>
<sequence>MEWERAWGDGLVVWFGPPPSPSSPTPSPGRSCWPQASTAKGVSPSVRHSSPHWWLYQLSTESSTLDLPELGGRLGELPFIAGAANFSKFLPIPRCPGRDLLGLL</sequence>